<comment type="caution">
    <text evidence="2">The sequence shown here is derived from an EMBL/GenBank/DDBJ whole genome shotgun (WGS) entry which is preliminary data.</text>
</comment>
<keyword evidence="1" id="KW-0732">Signal</keyword>
<reference evidence="2" key="2">
    <citation type="submission" date="2023-03" db="EMBL/GenBank/DDBJ databases">
        <authorList>
            <person name="Inwood S.N."/>
            <person name="Skelly J.G."/>
            <person name="Guhlin J."/>
            <person name="Harrop T.W.R."/>
            <person name="Goldson S.G."/>
            <person name="Dearden P.K."/>
        </authorList>
    </citation>
    <scope>NUCLEOTIDE SEQUENCE</scope>
    <source>
        <strain evidence="2">Lincoln</strain>
        <tissue evidence="2">Whole body</tissue>
    </source>
</reference>
<evidence type="ECO:0000313" key="3">
    <source>
        <dbReference type="Proteomes" id="UP001168972"/>
    </source>
</evidence>
<dbReference type="EMBL" id="JAQQBR010000003">
    <property type="protein sequence ID" value="KAK0179396.1"/>
    <property type="molecule type" value="Genomic_DNA"/>
</dbReference>
<protein>
    <submittedName>
        <fullName evidence="2">Uncharacterized protein</fullName>
    </submittedName>
</protein>
<evidence type="ECO:0000313" key="2">
    <source>
        <dbReference type="EMBL" id="KAK0179396.1"/>
    </source>
</evidence>
<feature type="chain" id="PRO_5041265916" evidence="1">
    <location>
        <begin position="24"/>
        <end position="202"/>
    </location>
</feature>
<name>A0AA39KZI5_MICHY</name>
<sequence>MKLTNNMLGSFIILIAIITISEATIIVSVPPSDDALEKIGQPIVRTIDFHRNRELSASWGGTASEFCPCPKIFVLNYKEYADTFEEFMQNYPNFTLNTYGEVISDSTFGDVGKNKFGKLSYVTDYFIADDTGYYTEIVLANAWKSFAYSVSVNIRIGFLIKGYTNLYLLPYLFGEITSQGAYNRNLVMGLNIDTITFHPKGT</sequence>
<organism evidence="2 3">
    <name type="scientific">Microctonus hyperodae</name>
    <name type="common">Parasitoid wasp</name>
    <dbReference type="NCBI Taxonomy" id="165561"/>
    <lineage>
        <taxon>Eukaryota</taxon>
        <taxon>Metazoa</taxon>
        <taxon>Ecdysozoa</taxon>
        <taxon>Arthropoda</taxon>
        <taxon>Hexapoda</taxon>
        <taxon>Insecta</taxon>
        <taxon>Pterygota</taxon>
        <taxon>Neoptera</taxon>
        <taxon>Endopterygota</taxon>
        <taxon>Hymenoptera</taxon>
        <taxon>Apocrita</taxon>
        <taxon>Ichneumonoidea</taxon>
        <taxon>Braconidae</taxon>
        <taxon>Euphorinae</taxon>
        <taxon>Microctonus</taxon>
    </lineage>
</organism>
<dbReference type="Proteomes" id="UP001168972">
    <property type="component" value="Unassembled WGS sequence"/>
</dbReference>
<evidence type="ECO:0000256" key="1">
    <source>
        <dbReference type="SAM" id="SignalP"/>
    </source>
</evidence>
<reference evidence="2" key="1">
    <citation type="journal article" date="2023" name="bioRxiv">
        <title>Scaffold-level genome assemblies of two parasitoid biocontrol wasps reveal the parthenogenesis mechanism and an associated novel virus.</title>
        <authorList>
            <person name="Inwood S."/>
            <person name="Skelly J."/>
            <person name="Guhlin J."/>
            <person name="Harrop T."/>
            <person name="Goldson S."/>
            <person name="Dearden P."/>
        </authorList>
    </citation>
    <scope>NUCLEOTIDE SEQUENCE</scope>
    <source>
        <strain evidence="2">Lincoln</strain>
        <tissue evidence="2">Whole body</tissue>
    </source>
</reference>
<feature type="signal peptide" evidence="1">
    <location>
        <begin position="1"/>
        <end position="23"/>
    </location>
</feature>
<proteinExistence type="predicted"/>
<keyword evidence="3" id="KW-1185">Reference proteome</keyword>
<gene>
    <name evidence="2" type="ORF">PV327_005153</name>
</gene>
<accession>A0AA39KZI5</accession>
<dbReference type="AlphaFoldDB" id="A0AA39KZI5"/>